<evidence type="ECO:0000256" key="1">
    <source>
        <dbReference type="SAM" id="Phobius"/>
    </source>
</evidence>
<feature type="transmembrane region" description="Helical" evidence="1">
    <location>
        <begin position="17"/>
        <end position="36"/>
    </location>
</feature>
<keyword evidence="1" id="KW-0472">Membrane</keyword>
<dbReference type="GO" id="GO:0006508">
    <property type="term" value="P:proteolysis"/>
    <property type="evidence" value="ECO:0007669"/>
    <property type="project" value="UniProtKB-KW"/>
</dbReference>
<dbReference type="Proteomes" id="UP000270468">
    <property type="component" value="Unassembled WGS sequence"/>
</dbReference>
<gene>
    <name evidence="3" type="ORF">FILTAD_02583</name>
</gene>
<dbReference type="AlphaFoldDB" id="A0A3P5XBE8"/>
<feature type="transmembrane region" description="Helical" evidence="1">
    <location>
        <begin position="171"/>
        <end position="191"/>
    </location>
</feature>
<keyword evidence="3" id="KW-0645">Protease</keyword>
<keyword evidence="4" id="KW-1185">Reference proteome</keyword>
<dbReference type="RefSeq" id="WP_124071392.1">
    <property type="nucleotide sequence ID" value="NZ_UXAV01000043.1"/>
</dbReference>
<feature type="transmembrane region" description="Helical" evidence="1">
    <location>
        <begin position="131"/>
        <end position="150"/>
    </location>
</feature>
<evidence type="ECO:0000313" key="4">
    <source>
        <dbReference type="Proteomes" id="UP000270468"/>
    </source>
</evidence>
<name>A0A3P5XBE8_9BACL</name>
<organism evidence="3 4">
    <name type="scientific">Filibacter tadaridae</name>
    <dbReference type="NCBI Taxonomy" id="2483811"/>
    <lineage>
        <taxon>Bacteria</taxon>
        <taxon>Bacillati</taxon>
        <taxon>Bacillota</taxon>
        <taxon>Bacilli</taxon>
        <taxon>Bacillales</taxon>
        <taxon>Caryophanaceae</taxon>
        <taxon>Filibacter</taxon>
    </lineage>
</organism>
<keyword evidence="1" id="KW-0812">Transmembrane</keyword>
<evidence type="ECO:0000313" key="3">
    <source>
        <dbReference type="EMBL" id="VDC32092.1"/>
    </source>
</evidence>
<dbReference type="PANTHER" id="PTHR36435">
    <property type="entry name" value="SLR1288 PROTEIN"/>
    <property type="match status" value="1"/>
</dbReference>
<proteinExistence type="predicted"/>
<sequence length="232" mass="26066">MNVSAWKLKDTWTGKEFTLLLLLEFIFVIVVVKYGVQSLYLSLFANTLYSGTLTGLTIAIVLMTGLYFIALRPKRLSWKEVGVKSFSKKYWRKIPIWLLITIILSVAVLLLTSLLGNSADNSKTESLQQNINLFTILIGIISAGVVSPVYEEIFYRGFIHRWLRVRLGMNWGIVISSLLFTIAHFPTLNAMPVNFINGVMFAWVYEKTGSVIPGMIVHGVFNIIAVLLTVTG</sequence>
<dbReference type="PANTHER" id="PTHR36435:SF1">
    <property type="entry name" value="CAAX AMINO TERMINAL PROTEASE FAMILY PROTEIN"/>
    <property type="match status" value="1"/>
</dbReference>
<accession>A0A3P5XBE8</accession>
<dbReference type="GO" id="GO:0080120">
    <property type="term" value="P:CAAX-box protein maturation"/>
    <property type="evidence" value="ECO:0007669"/>
    <property type="project" value="UniProtKB-ARBA"/>
</dbReference>
<dbReference type="Pfam" id="PF02517">
    <property type="entry name" value="Rce1-like"/>
    <property type="match status" value="1"/>
</dbReference>
<evidence type="ECO:0000259" key="2">
    <source>
        <dbReference type="Pfam" id="PF02517"/>
    </source>
</evidence>
<dbReference type="EMBL" id="UXAV01000043">
    <property type="protein sequence ID" value="VDC32092.1"/>
    <property type="molecule type" value="Genomic_DNA"/>
</dbReference>
<reference evidence="3 4" key="1">
    <citation type="submission" date="2018-11" db="EMBL/GenBank/DDBJ databases">
        <authorList>
            <person name="Criscuolo A."/>
        </authorList>
    </citation>
    <scope>NUCLEOTIDE SEQUENCE [LARGE SCALE GENOMIC DNA]</scope>
    <source>
        <strain evidence="3">ATB-66</strain>
    </source>
</reference>
<dbReference type="GO" id="GO:0004175">
    <property type="term" value="F:endopeptidase activity"/>
    <property type="evidence" value="ECO:0007669"/>
    <property type="project" value="UniProtKB-ARBA"/>
</dbReference>
<dbReference type="InterPro" id="IPR003675">
    <property type="entry name" value="Rce1/LyrA-like_dom"/>
</dbReference>
<protein>
    <submittedName>
        <fullName evidence="3">CAAX amino terminal protease self- immunity</fullName>
    </submittedName>
</protein>
<dbReference type="InterPro" id="IPR052710">
    <property type="entry name" value="CAAX_protease"/>
</dbReference>
<keyword evidence="3" id="KW-0378">Hydrolase</keyword>
<dbReference type="OrthoDB" id="9782250at2"/>
<keyword evidence="1" id="KW-1133">Transmembrane helix</keyword>
<feature type="transmembrane region" description="Helical" evidence="1">
    <location>
        <begin position="211"/>
        <end position="230"/>
    </location>
</feature>
<feature type="transmembrane region" description="Helical" evidence="1">
    <location>
        <begin position="48"/>
        <end position="69"/>
    </location>
</feature>
<feature type="domain" description="CAAX prenyl protease 2/Lysostaphin resistance protein A-like" evidence="2">
    <location>
        <begin position="136"/>
        <end position="224"/>
    </location>
</feature>
<feature type="transmembrane region" description="Helical" evidence="1">
    <location>
        <begin position="90"/>
        <end position="111"/>
    </location>
</feature>